<dbReference type="EMBL" id="JYDR01000088">
    <property type="protein sequence ID" value="KRY69545.1"/>
    <property type="molecule type" value="Genomic_DNA"/>
</dbReference>
<evidence type="ECO:0000313" key="1">
    <source>
        <dbReference type="EMBL" id="KRY69545.1"/>
    </source>
</evidence>
<evidence type="ECO:0000313" key="2">
    <source>
        <dbReference type="Proteomes" id="UP000054632"/>
    </source>
</evidence>
<proteinExistence type="predicted"/>
<accession>A0A0V1E6U7</accession>
<reference evidence="1 2" key="1">
    <citation type="submission" date="2015-01" db="EMBL/GenBank/DDBJ databases">
        <title>Evolution of Trichinella species and genotypes.</title>
        <authorList>
            <person name="Korhonen P.K."/>
            <person name="Edoardo P."/>
            <person name="Giuseppe L.R."/>
            <person name="Gasser R.B."/>
        </authorList>
    </citation>
    <scope>NUCLEOTIDE SEQUENCE [LARGE SCALE GENOMIC DNA]</scope>
    <source>
        <strain evidence="1">ISS13</strain>
    </source>
</reference>
<dbReference type="AlphaFoldDB" id="A0A0V1E6U7"/>
<protein>
    <submittedName>
        <fullName evidence="1">Uncharacterized protein</fullName>
    </submittedName>
</protein>
<sequence>MIAIKVRYHHHGGHEVNLGRHFQEQEIRRTLRKVFRVHCSVEVKGMKQRKCENADDTKQITGGC</sequence>
<dbReference type="Proteomes" id="UP000054632">
    <property type="component" value="Unassembled WGS sequence"/>
</dbReference>
<gene>
    <name evidence="1" type="ORF">T4A_12720</name>
</gene>
<organism evidence="1 2">
    <name type="scientific">Trichinella pseudospiralis</name>
    <name type="common">Parasitic roundworm</name>
    <dbReference type="NCBI Taxonomy" id="6337"/>
    <lineage>
        <taxon>Eukaryota</taxon>
        <taxon>Metazoa</taxon>
        <taxon>Ecdysozoa</taxon>
        <taxon>Nematoda</taxon>
        <taxon>Enoplea</taxon>
        <taxon>Dorylaimia</taxon>
        <taxon>Trichinellida</taxon>
        <taxon>Trichinellidae</taxon>
        <taxon>Trichinella</taxon>
    </lineage>
</organism>
<name>A0A0V1E6U7_TRIPS</name>
<comment type="caution">
    <text evidence="1">The sequence shown here is derived from an EMBL/GenBank/DDBJ whole genome shotgun (WGS) entry which is preliminary data.</text>
</comment>